<evidence type="ECO:0000313" key="2">
    <source>
        <dbReference type="EnsemblMetazoa" id="GAUT017894-PA"/>
    </source>
</evidence>
<feature type="region of interest" description="Disordered" evidence="1">
    <location>
        <begin position="55"/>
        <end position="113"/>
    </location>
</feature>
<dbReference type="AlphaFoldDB" id="A0A1A9UWC1"/>
<organism evidence="2 3">
    <name type="scientific">Glossina austeni</name>
    <name type="common">Savannah tsetse fly</name>
    <dbReference type="NCBI Taxonomy" id="7395"/>
    <lineage>
        <taxon>Eukaryota</taxon>
        <taxon>Metazoa</taxon>
        <taxon>Ecdysozoa</taxon>
        <taxon>Arthropoda</taxon>
        <taxon>Hexapoda</taxon>
        <taxon>Insecta</taxon>
        <taxon>Pterygota</taxon>
        <taxon>Neoptera</taxon>
        <taxon>Endopterygota</taxon>
        <taxon>Diptera</taxon>
        <taxon>Brachycera</taxon>
        <taxon>Muscomorpha</taxon>
        <taxon>Hippoboscoidea</taxon>
        <taxon>Glossinidae</taxon>
        <taxon>Glossina</taxon>
    </lineage>
</organism>
<dbReference type="Proteomes" id="UP000078200">
    <property type="component" value="Unassembled WGS sequence"/>
</dbReference>
<evidence type="ECO:0000313" key="3">
    <source>
        <dbReference type="Proteomes" id="UP000078200"/>
    </source>
</evidence>
<evidence type="ECO:0000256" key="1">
    <source>
        <dbReference type="SAM" id="MobiDB-lite"/>
    </source>
</evidence>
<name>A0A1A9UWC1_GLOAU</name>
<dbReference type="VEuPathDB" id="VectorBase:GAUT017894"/>
<proteinExistence type="predicted"/>
<dbReference type="EnsemblMetazoa" id="GAUT017894-RA">
    <property type="protein sequence ID" value="GAUT017894-PA"/>
    <property type="gene ID" value="GAUT017894"/>
</dbReference>
<reference evidence="2" key="1">
    <citation type="submission" date="2020-05" db="UniProtKB">
        <authorList>
            <consortium name="EnsemblMetazoa"/>
        </authorList>
    </citation>
    <scope>IDENTIFICATION</scope>
    <source>
        <strain evidence="2">TTRI</strain>
    </source>
</reference>
<sequence length="142" mass="15594">MLIVSSTSCSRSHYRHVTLSLVDRPSSDMLDLHRNSCGYLTQSAFDVVAAAVPVANRGLTPPPPPPPPAPPPAPLPPLPLYPKSATRPMRSDEQIATDEYQIDDRDDPQRMRDFDTSSAGQVTIEMEFLLQLQGLIAVIDML</sequence>
<protein>
    <submittedName>
        <fullName evidence="2">Uncharacterized protein</fullName>
    </submittedName>
</protein>
<accession>A0A1A9UWC1</accession>
<feature type="compositionally biased region" description="Pro residues" evidence="1">
    <location>
        <begin position="60"/>
        <end position="80"/>
    </location>
</feature>
<keyword evidence="3" id="KW-1185">Reference proteome</keyword>